<keyword evidence="2" id="KW-1185">Reference proteome</keyword>
<evidence type="ECO:0000313" key="1">
    <source>
        <dbReference type="EMBL" id="EHS63661.1"/>
    </source>
</evidence>
<dbReference type="VEuPathDB" id="FungiDB:PGTG_21670"/>
<gene>
    <name evidence="1" type="ORF">PGTG_21670</name>
</gene>
<dbReference type="KEGG" id="pgr:PGTG_21670"/>
<name>H6QSD3_PUCGT</name>
<dbReference type="GeneID" id="13542685"/>
<dbReference type="RefSeq" id="XP_003889597.1">
    <property type="nucleotide sequence ID" value="XM_003889548.1"/>
</dbReference>
<dbReference type="InParanoid" id="H6QSD3"/>
<dbReference type="EMBL" id="DS178292">
    <property type="protein sequence ID" value="EHS63661.1"/>
    <property type="molecule type" value="Genomic_DNA"/>
</dbReference>
<proteinExistence type="predicted"/>
<reference evidence="2" key="1">
    <citation type="journal article" date="2011" name="Proc. Natl. Acad. Sci. U.S.A.">
        <title>Obligate biotrophy features unraveled by the genomic analysis of rust fungi.</title>
        <authorList>
            <person name="Duplessis S."/>
            <person name="Cuomo C.A."/>
            <person name="Lin Y.-C."/>
            <person name="Aerts A."/>
            <person name="Tisserant E."/>
            <person name="Veneault-Fourrey C."/>
            <person name="Joly D.L."/>
            <person name="Hacquard S."/>
            <person name="Amselem J."/>
            <person name="Cantarel B.L."/>
            <person name="Chiu R."/>
            <person name="Coutinho P.M."/>
            <person name="Feau N."/>
            <person name="Field M."/>
            <person name="Frey P."/>
            <person name="Gelhaye E."/>
            <person name="Goldberg J."/>
            <person name="Grabherr M.G."/>
            <person name="Kodira C.D."/>
            <person name="Kohler A."/>
            <person name="Kuees U."/>
            <person name="Lindquist E.A."/>
            <person name="Lucas S.M."/>
            <person name="Mago R."/>
            <person name="Mauceli E."/>
            <person name="Morin E."/>
            <person name="Murat C."/>
            <person name="Pangilinan J.L."/>
            <person name="Park R."/>
            <person name="Pearson M."/>
            <person name="Quesneville H."/>
            <person name="Rouhier N."/>
            <person name="Sakthikumar S."/>
            <person name="Salamov A.A."/>
            <person name="Schmutz J."/>
            <person name="Selles B."/>
            <person name="Shapiro H."/>
            <person name="Tanguay P."/>
            <person name="Tuskan G.A."/>
            <person name="Henrissat B."/>
            <person name="Van de Peer Y."/>
            <person name="Rouze P."/>
            <person name="Ellis J.G."/>
            <person name="Dodds P.N."/>
            <person name="Schein J.E."/>
            <person name="Zhong S."/>
            <person name="Hamelin R.C."/>
            <person name="Grigoriev I.V."/>
            <person name="Szabo L.J."/>
            <person name="Martin F."/>
        </authorList>
    </citation>
    <scope>NUCLEOTIDE SEQUENCE [LARGE SCALE GENOMIC DNA]</scope>
    <source>
        <strain evidence="2">CRL 75-36-700-3 / race SCCL</strain>
    </source>
</reference>
<organism evidence="1 2">
    <name type="scientific">Puccinia graminis f. sp. tritici (strain CRL 75-36-700-3 / race SCCL)</name>
    <name type="common">Black stem rust fungus</name>
    <dbReference type="NCBI Taxonomy" id="418459"/>
    <lineage>
        <taxon>Eukaryota</taxon>
        <taxon>Fungi</taxon>
        <taxon>Dikarya</taxon>
        <taxon>Basidiomycota</taxon>
        <taxon>Pucciniomycotina</taxon>
        <taxon>Pucciniomycetes</taxon>
        <taxon>Pucciniales</taxon>
        <taxon>Pucciniaceae</taxon>
        <taxon>Puccinia</taxon>
    </lineage>
</organism>
<evidence type="ECO:0000313" key="2">
    <source>
        <dbReference type="Proteomes" id="UP000008783"/>
    </source>
</evidence>
<dbReference type="HOGENOM" id="CLU_1548368_0_0_1"/>
<dbReference type="AlphaFoldDB" id="H6QSD3"/>
<dbReference type="OrthoDB" id="2509725at2759"/>
<protein>
    <submittedName>
        <fullName evidence="1">Uncharacterized protein</fullName>
    </submittedName>
</protein>
<accession>H6QSD3</accession>
<sequence>MYEEIFQYLAREDPLAICRRDTCPIPKGRKVLHGLAKPLRSIRCNGFLVGTLKPQNCVVAKINGQVQYGMVKQIYALEDHRDQGRELIVLSPITNLFPKKFKVPTSRFRYYLYLFKTVVGRVDHSKALVISQSDVVSLAAYRYLPPKVFGIQQDGITLVPHGHVALLDISDNP</sequence>
<dbReference type="Proteomes" id="UP000008783">
    <property type="component" value="Unassembled WGS sequence"/>
</dbReference>